<name>A0AAV0KK90_9ROSI</name>
<dbReference type="GO" id="GO:0042546">
    <property type="term" value="P:cell wall biogenesis"/>
    <property type="evidence" value="ECO:0007669"/>
    <property type="project" value="InterPro"/>
</dbReference>
<evidence type="ECO:0000313" key="8">
    <source>
        <dbReference type="EMBL" id="CAI0421259.1"/>
    </source>
</evidence>
<comment type="subcellular location">
    <subcellularLocation>
        <location evidence="7">Golgi apparatus</location>
        <location evidence="7">Golgi stack membrane</location>
        <topology evidence="7">Single-pass type II membrane protein</topology>
    </subcellularLocation>
</comment>
<evidence type="ECO:0000256" key="2">
    <source>
        <dbReference type="ARBA" id="ARBA00022676"/>
    </source>
</evidence>
<dbReference type="GO" id="GO:0032580">
    <property type="term" value="C:Golgi cisterna membrane"/>
    <property type="evidence" value="ECO:0007669"/>
    <property type="project" value="UniProtKB-SubCell"/>
</dbReference>
<proteinExistence type="inferred from homology"/>
<dbReference type="GO" id="GO:0071555">
    <property type="term" value="P:cell wall organization"/>
    <property type="evidence" value="ECO:0007669"/>
    <property type="project" value="UniProtKB-UniRule"/>
</dbReference>
<comment type="caution">
    <text evidence="8">The sequence shown here is derived from an EMBL/GenBank/DDBJ whole genome shotgun (WGS) entry which is preliminary data.</text>
</comment>
<accession>A0AAV0KK90</accession>
<dbReference type="PANTHER" id="PTHR31889:SF66">
    <property type="entry name" value="FUCOSYLTRANSFERASE"/>
    <property type="match status" value="1"/>
</dbReference>
<evidence type="ECO:0000313" key="9">
    <source>
        <dbReference type="Proteomes" id="UP001154282"/>
    </source>
</evidence>
<dbReference type="EMBL" id="CAMGYJ010000005">
    <property type="protein sequence ID" value="CAI0421259.1"/>
    <property type="molecule type" value="Genomic_DNA"/>
</dbReference>
<dbReference type="GO" id="GO:0009969">
    <property type="term" value="P:xyloglucan biosynthetic process"/>
    <property type="evidence" value="ECO:0007669"/>
    <property type="project" value="TreeGrafter"/>
</dbReference>
<keyword evidence="9" id="KW-1185">Reference proteome</keyword>
<keyword evidence="5" id="KW-0325">Glycoprotein</keyword>
<protein>
    <recommendedName>
        <fullName evidence="7">Fucosyltransferase</fullName>
        <ecNumber evidence="7">2.4.1.-</ecNumber>
    </recommendedName>
</protein>
<dbReference type="EC" id="2.4.1.-" evidence="7"/>
<evidence type="ECO:0000256" key="1">
    <source>
        <dbReference type="ARBA" id="ARBA00010481"/>
    </source>
</evidence>
<dbReference type="Gene3D" id="3.40.50.11350">
    <property type="match status" value="1"/>
</dbReference>
<gene>
    <name evidence="8" type="ORF">LITE_LOCUS18675</name>
</gene>
<evidence type="ECO:0000256" key="7">
    <source>
        <dbReference type="RuleBase" id="RU367004"/>
    </source>
</evidence>
<keyword evidence="4 7" id="KW-0333">Golgi apparatus</keyword>
<comment type="function">
    <text evidence="7">May be involved in cell wall biosynthesis.</text>
</comment>
<dbReference type="Pfam" id="PF03254">
    <property type="entry name" value="XG_FTase"/>
    <property type="match status" value="2"/>
</dbReference>
<dbReference type="InterPro" id="IPR004938">
    <property type="entry name" value="XG_FTase"/>
</dbReference>
<evidence type="ECO:0000256" key="3">
    <source>
        <dbReference type="ARBA" id="ARBA00022679"/>
    </source>
</evidence>
<keyword evidence="6 7" id="KW-0961">Cell wall biogenesis/degradation</keyword>
<sequence length="264" mass="29729">MKKKNNNYTDPVLVNISSSFLHVNLGYGYDDYDKLFYSNGVQDGLQKVAWLILKSDQYFVPYLFLMSGFRAKLDRMFPDKEAVFHHLGRYLFTPSDQAWGLIARFYDAYLEKADERIGLQIRVLDSKASPTALVLKQVLRCAQKEAASREEVQRSNDGSHNMMAWVDIYLLSLCDVLVTSGWSTFGYVAQGLGGLRPWILQIPDTKYGGGDTLWGQACRRAVSMEPCFHFPPSYDDNKVGVRVDGSSTVVHCEDVGGGLKLVNL</sequence>
<evidence type="ECO:0000256" key="4">
    <source>
        <dbReference type="ARBA" id="ARBA00023034"/>
    </source>
</evidence>
<organism evidence="8 9">
    <name type="scientific">Linum tenue</name>
    <dbReference type="NCBI Taxonomy" id="586396"/>
    <lineage>
        <taxon>Eukaryota</taxon>
        <taxon>Viridiplantae</taxon>
        <taxon>Streptophyta</taxon>
        <taxon>Embryophyta</taxon>
        <taxon>Tracheophyta</taxon>
        <taxon>Spermatophyta</taxon>
        <taxon>Magnoliopsida</taxon>
        <taxon>eudicotyledons</taxon>
        <taxon>Gunneridae</taxon>
        <taxon>Pentapetalae</taxon>
        <taxon>rosids</taxon>
        <taxon>fabids</taxon>
        <taxon>Malpighiales</taxon>
        <taxon>Linaceae</taxon>
        <taxon>Linum</taxon>
    </lineage>
</organism>
<evidence type="ECO:0000256" key="5">
    <source>
        <dbReference type="ARBA" id="ARBA00023180"/>
    </source>
</evidence>
<reference evidence="8" key="1">
    <citation type="submission" date="2022-08" db="EMBL/GenBank/DDBJ databases">
        <authorList>
            <person name="Gutierrez-Valencia J."/>
        </authorList>
    </citation>
    <scope>NUCLEOTIDE SEQUENCE</scope>
</reference>
<dbReference type="Proteomes" id="UP001154282">
    <property type="component" value="Unassembled WGS sequence"/>
</dbReference>
<dbReference type="PANTHER" id="PTHR31889">
    <property type="entry name" value="FUCOSYLTRANSFERASE 2-RELATED"/>
    <property type="match status" value="1"/>
</dbReference>
<keyword evidence="3 7" id="KW-0808">Transferase</keyword>
<comment type="similarity">
    <text evidence="1 7">Belongs to the glycosyltransferase 37 family.</text>
</comment>
<dbReference type="GO" id="GO:0008107">
    <property type="term" value="F:galactoside 2-alpha-L-fucosyltransferase activity"/>
    <property type="evidence" value="ECO:0007669"/>
    <property type="project" value="InterPro"/>
</dbReference>
<keyword evidence="2 7" id="KW-0328">Glycosyltransferase</keyword>
<evidence type="ECO:0000256" key="6">
    <source>
        <dbReference type="ARBA" id="ARBA00023316"/>
    </source>
</evidence>
<dbReference type="AlphaFoldDB" id="A0AAV0KK90"/>